<evidence type="ECO:0000313" key="3">
    <source>
        <dbReference type="EMBL" id="MTH33194.1"/>
    </source>
</evidence>
<dbReference type="EMBL" id="WMIF01000001">
    <property type="protein sequence ID" value="MTH33194.1"/>
    <property type="molecule type" value="Genomic_DNA"/>
</dbReference>
<keyword evidence="1" id="KW-0175">Coiled coil</keyword>
<keyword evidence="2" id="KW-0812">Transmembrane</keyword>
<keyword evidence="2" id="KW-1133">Transmembrane helix</keyword>
<accession>A0A844H0W4</accession>
<protein>
    <submittedName>
        <fullName evidence="3">DUF1049 domain-containing protein</fullName>
    </submittedName>
</protein>
<evidence type="ECO:0000313" key="4">
    <source>
        <dbReference type="Proteomes" id="UP000442533"/>
    </source>
</evidence>
<evidence type="ECO:0000256" key="2">
    <source>
        <dbReference type="SAM" id="Phobius"/>
    </source>
</evidence>
<organism evidence="3 4">
    <name type="scientific">Paracoccus limosus</name>
    <dbReference type="NCBI Taxonomy" id="913252"/>
    <lineage>
        <taxon>Bacteria</taxon>
        <taxon>Pseudomonadati</taxon>
        <taxon>Pseudomonadota</taxon>
        <taxon>Alphaproteobacteria</taxon>
        <taxon>Rhodobacterales</taxon>
        <taxon>Paracoccaceae</taxon>
        <taxon>Paracoccus</taxon>
    </lineage>
</organism>
<dbReference type="AlphaFoldDB" id="A0A844H0W4"/>
<comment type="caution">
    <text evidence="3">The sequence shown here is derived from an EMBL/GenBank/DDBJ whole genome shotgun (WGS) entry which is preliminary data.</text>
</comment>
<reference evidence="3 4" key="1">
    <citation type="submission" date="2019-11" db="EMBL/GenBank/DDBJ databases">
        <authorList>
            <person name="Dong K."/>
        </authorList>
    </citation>
    <scope>NUCLEOTIDE SEQUENCE [LARGE SCALE GENOMIC DNA]</scope>
    <source>
        <strain evidence="3 4">JCM 17370</strain>
    </source>
</reference>
<keyword evidence="4" id="KW-1185">Reference proteome</keyword>
<dbReference type="RefSeq" id="WP_155062751.1">
    <property type="nucleotide sequence ID" value="NZ_WMIF01000001.1"/>
</dbReference>
<keyword evidence="2" id="KW-0472">Membrane</keyword>
<evidence type="ECO:0000256" key="1">
    <source>
        <dbReference type="SAM" id="Coils"/>
    </source>
</evidence>
<sequence length="128" mass="13962">MRAIRLFFIAVLAVVLILIAAANRGALTVSMFPESLASLTGGQWSLTMPGFLALFLAMVFGLIVGLIWEWLREAGIRADAKAKTQELARLEREMGDMRRKHAQPQDEVLAILDQSASRPTGAGLPATR</sequence>
<gene>
    <name evidence="3" type="ORF">GL279_01120</name>
</gene>
<proteinExistence type="predicted"/>
<dbReference type="OrthoDB" id="7689797at2"/>
<feature type="coiled-coil region" evidence="1">
    <location>
        <begin position="73"/>
        <end position="100"/>
    </location>
</feature>
<name>A0A844H0W4_9RHOB</name>
<feature type="transmembrane region" description="Helical" evidence="2">
    <location>
        <begin position="48"/>
        <end position="71"/>
    </location>
</feature>
<dbReference type="Proteomes" id="UP000442533">
    <property type="component" value="Unassembled WGS sequence"/>
</dbReference>